<evidence type="ECO:0000313" key="5">
    <source>
        <dbReference type="Proteomes" id="UP000013858"/>
    </source>
</evidence>
<dbReference type="AlphaFoldDB" id="R2SVG6"/>
<evidence type="ECO:0000259" key="2">
    <source>
        <dbReference type="Pfam" id="PF16403"/>
    </source>
</evidence>
<evidence type="ECO:0000313" key="4">
    <source>
        <dbReference type="EMBL" id="EOT60080.1"/>
    </source>
</evidence>
<dbReference type="InterPro" id="IPR032179">
    <property type="entry name" value="Cry22Aa_Ig-like"/>
</dbReference>
<evidence type="ECO:0000313" key="3">
    <source>
        <dbReference type="EMBL" id="EOH96791.1"/>
    </source>
</evidence>
<protein>
    <recommendedName>
        <fullName evidence="2">Pesticidal crystal protein Cry22Aa Ig-like domain-containing protein</fullName>
    </recommendedName>
</protein>
<feature type="signal peptide" evidence="1">
    <location>
        <begin position="1"/>
        <end position="22"/>
    </location>
</feature>
<feature type="chain" id="PRO_5039031284" description="Pesticidal crystal protein Cry22Aa Ig-like domain-containing protein" evidence="1">
    <location>
        <begin position="23"/>
        <end position="196"/>
    </location>
</feature>
<feature type="domain" description="Pesticidal crystal protein Cry22Aa Ig-like" evidence="2">
    <location>
        <begin position="43"/>
        <end position="116"/>
    </location>
</feature>
<dbReference type="SUPFAM" id="SSF49299">
    <property type="entry name" value="PKD domain"/>
    <property type="match status" value="1"/>
</dbReference>
<keyword evidence="6" id="KW-1185">Reference proteome</keyword>
<proteinExistence type="predicted"/>
<dbReference type="EMBL" id="AJAR01000015">
    <property type="protein sequence ID" value="EOH96791.1"/>
    <property type="molecule type" value="Genomic_DNA"/>
</dbReference>
<dbReference type="Gene3D" id="2.60.40.10">
    <property type="entry name" value="Immunoglobulins"/>
    <property type="match status" value="2"/>
</dbReference>
<reference evidence="3 5" key="1">
    <citation type="submission" date="2013-02" db="EMBL/GenBank/DDBJ databases">
        <title>The Genome Sequence of Enterococcus haemoperoxidus BAA-382.</title>
        <authorList>
            <consortium name="The Broad Institute Genome Sequencing Platform"/>
            <consortium name="The Broad Institute Genome Sequencing Center for Infectious Disease"/>
            <person name="Earl A.M."/>
            <person name="Gilmore M.S."/>
            <person name="Lebreton F."/>
            <person name="Walker B."/>
            <person name="Young S.K."/>
            <person name="Zeng Q."/>
            <person name="Gargeya S."/>
            <person name="Fitzgerald M."/>
            <person name="Haas B."/>
            <person name="Abouelleil A."/>
            <person name="Alvarado L."/>
            <person name="Arachchi H.M."/>
            <person name="Berlin A.M."/>
            <person name="Chapman S.B."/>
            <person name="Dewar J."/>
            <person name="Goldberg J."/>
            <person name="Griggs A."/>
            <person name="Gujja S."/>
            <person name="Hansen M."/>
            <person name="Howarth C."/>
            <person name="Imamovic A."/>
            <person name="Larimer J."/>
            <person name="McCowan C."/>
            <person name="Murphy C."/>
            <person name="Neiman D."/>
            <person name="Pearson M."/>
            <person name="Priest M."/>
            <person name="Roberts A."/>
            <person name="Saif S."/>
            <person name="Shea T."/>
            <person name="Sisk P."/>
            <person name="Sykes S."/>
            <person name="Wortman J."/>
            <person name="Nusbaum C."/>
            <person name="Birren B."/>
        </authorList>
    </citation>
    <scope>NUCLEOTIDE SEQUENCE [LARGE SCALE GENOMIC DNA]</scope>
    <source>
        <strain evidence="3 5">ATCC BAA-382</strain>
    </source>
</reference>
<gene>
    <name evidence="4" type="ORF">I583_02715</name>
    <name evidence="3" type="ORF">UAW_01749</name>
</gene>
<dbReference type="Proteomes" id="UP000014197">
    <property type="component" value="Unassembled WGS sequence"/>
</dbReference>
<dbReference type="Proteomes" id="UP000013858">
    <property type="component" value="Unassembled WGS sequence"/>
</dbReference>
<evidence type="ECO:0000313" key="6">
    <source>
        <dbReference type="Proteomes" id="UP000014197"/>
    </source>
</evidence>
<keyword evidence="1" id="KW-0732">Signal</keyword>
<sequence>MKKISQYVIASTVLMGVGFSAAVAPKAASAESNVQSKATVGLKFKGADDITVAMGEKFNPRAGVTLVSSKGTVSPNAQIFVSNNSLNLNKAGTYDLTYVAFDGQGDYIFKNRKVTVTALTDNKPELKATGQVVFRGTSFNPLSYATAWDAEDGDISKNIKVSSHVNMSVSGMYSVNYSITDSAGNSDSKTINVYVM</sequence>
<dbReference type="InterPro" id="IPR035986">
    <property type="entry name" value="PKD_dom_sf"/>
</dbReference>
<dbReference type="PATRIC" id="fig|1158608.3.peg.1726"/>
<name>R2SVG6_9ENTE</name>
<dbReference type="EMBL" id="ASVY01000003">
    <property type="protein sequence ID" value="EOT60080.1"/>
    <property type="molecule type" value="Genomic_DNA"/>
</dbReference>
<dbReference type="eggNOG" id="COG4932">
    <property type="taxonomic scope" value="Bacteria"/>
</dbReference>
<dbReference type="OrthoDB" id="2191864at2"/>
<reference evidence="4 6" key="2">
    <citation type="submission" date="2013-03" db="EMBL/GenBank/DDBJ databases">
        <title>The Genome Sequence of Enterococcus haemoperoxidus BAA-382 (PacBio/Illumina hybrid assembly).</title>
        <authorList>
            <consortium name="The Broad Institute Genomics Platform"/>
            <consortium name="The Broad Institute Genome Sequencing Center for Infectious Disease"/>
            <person name="Earl A."/>
            <person name="Russ C."/>
            <person name="Gilmore M."/>
            <person name="Surin D."/>
            <person name="Walker B."/>
            <person name="Young S."/>
            <person name="Zeng Q."/>
            <person name="Gargeya S."/>
            <person name="Fitzgerald M."/>
            <person name="Haas B."/>
            <person name="Abouelleil A."/>
            <person name="Allen A.W."/>
            <person name="Alvarado L."/>
            <person name="Arachchi H.M."/>
            <person name="Berlin A.M."/>
            <person name="Chapman S.B."/>
            <person name="Gainer-Dewar J."/>
            <person name="Goldberg J."/>
            <person name="Griggs A."/>
            <person name="Gujja S."/>
            <person name="Hansen M."/>
            <person name="Howarth C."/>
            <person name="Imamovic A."/>
            <person name="Ireland A."/>
            <person name="Larimer J."/>
            <person name="McCowan C."/>
            <person name="Murphy C."/>
            <person name="Pearson M."/>
            <person name="Poon T.W."/>
            <person name="Priest M."/>
            <person name="Roberts A."/>
            <person name="Saif S."/>
            <person name="Shea T."/>
            <person name="Sisk P."/>
            <person name="Sykes S."/>
            <person name="Wortman J."/>
            <person name="Nusbaum C."/>
            <person name="Birren B."/>
        </authorList>
    </citation>
    <scope>NUCLEOTIDE SEQUENCE [LARGE SCALE GENOMIC DNA]</scope>
    <source>
        <strain evidence="4 6">ATCC BAA-382</strain>
    </source>
</reference>
<dbReference type="STRING" id="155618.RV06_GL001586"/>
<comment type="caution">
    <text evidence="3">The sequence shown here is derived from an EMBL/GenBank/DDBJ whole genome shotgun (WGS) entry which is preliminary data.</text>
</comment>
<evidence type="ECO:0000256" key="1">
    <source>
        <dbReference type="SAM" id="SignalP"/>
    </source>
</evidence>
<dbReference type="RefSeq" id="WP_010761951.1">
    <property type="nucleotide sequence ID" value="NZ_KB946316.1"/>
</dbReference>
<dbReference type="Pfam" id="PF16403">
    <property type="entry name" value="Bact_surface_Ig-like"/>
    <property type="match status" value="2"/>
</dbReference>
<accession>R2SVG6</accession>
<dbReference type="InterPro" id="IPR013783">
    <property type="entry name" value="Ig-like_fold"/>
</dbReference>
<organism evidence="3 5">
    <name type="scientific">Enterococcus haemoperoxidus ATCC BAA-382</name>
    <dbReference type="NCBI Taxonomy" id="1158608"/>
    <lineage>
        <taxon>Bacteria</taxon>
        <taxon>Bacillati</taxon>
        <taxon>Bacillota</taxon>
        <taxon>Bacilli</taxon>
        <taxon>Lactobacillales</taxon>
        <taxon>Enterococcaceae</taxon>
        <taxon>Enterococcus</taxon>
    </lineage>
</organism>
<feature type="domain" description="Pesticidal crystal protein Cry22Aa Ig-like" evidence="2">
    <location>
        <begin position="131"/>
        <end position="195"/>
    </location>
</feature>